<keyword evidence="4" id="KW-0812">Transmembrane</keyword>
<keyword evidence="2" id="KW-0813">Transport</keyword>
<evidence type="ECO:0000313" key="14">
    <source>
        <dbReference type="EMBL" id="CAH2301935.1"/>
    </source>
</evidence>
<evidence type="ECO:0000256" key="7">
    <source>
        <dbReference type="ARBA" id="ARBA00022958"/>
    </source>
</evidence>
<keyword evidence="6" id="KW-0851">Voltage-gated channel</keyword>
<accession>A0AAD1SJT7</accession>
<dbReference type="PANTHER" id="PTHR10217:SF630">
    <property type="entry name" value="POTASSIUM VOLTAGE-GATED CHANNEL SUBFAMILY H MEMBER 4"/>
    <property type="match status" value="1"/>
</dbReference>
<dbReference type="PRINTS" id="PR01463">
    <property type="entry name" value="EAGCHANLFMLY"/>
</dbReference>
<reference evidence="14" key="1">
    <citation type="submission" date="2022-03" db="EMBL/GenBank/DDBJ databases">
        <authorList>
            <person name="Alioto T."/>
            <person name="Alioto T."/>
            <person name="Gomez Garrido J."/>
        </authorList>
    </citation>
    <scope>NUCLEOTIDE SEQUENCE</scope>
</reference>
<comment type="catalytic activity">
    <reaction evidence="12">
        <text>K(+)(in) = K(+)(out)</text>
        <dbReference type="Rhea" id="RHEA:29463"/>
        <dbReference type="ChEBI" id="CHEBI:29103"/>
    </reaction>
</comment>
<keyword evidence="3" id="KW-0633">Potassium transport</keyword>
<dbReference type="Proteomes" id="UP001295444">
    <property type="component" value="Chromosome 06"/>
</dbReference>
<protein>
    <submittedName>
        <fullName evidence="14">Potassium voltage-gated channel subfamily H member 4</fullName>
    </submittedName>
</protein>
<dbReference type="AlphaFoldDB" id="A0AAD1SJT7"/>
<comment type="subcellular location">
    <subcellularLocation>
        <location evidence="1">Membrane</location>
        <topology evidence="1">Multi-pass membrane protein</topology>
    </subcellularLocation>
</comment>
<evidence type="ECO:0000256" key="5">
    <source>
        <dbReference type="ARBA" id="ARBA00022826"/>
    </source>
</evidence>
<dbReference type="FunFam" id="3.30.450.20:FF:000001">
    <property type="entry name" value="Potassium voltage-gated channel subfamily H member 7"/>
    <property type="match status" value="1"/>
</dbReference>
<dbReference type="InterPro" id="IPR003938">
    <property type="entry name" value="K_chnl_volt-dep_EAG/ELK/ERG"/>
</dbReference>
<dbReference type="InterPro" id="IPR035965">
    <property type="entry name" value="PAS-like_dom_sf"/>
</dbReference>
<feature type="domain" description="PAC" evidence="13">
    <location>
        <begin position="67"/>
        <end position="119"/>
    </location>
</feature>
<evidence type="ECO:0000256" key="12">
    <source>
        <dbReference type="ARBA" id="ARBA00034430"/>
    </source>
</evidence>
<keyword evidence="10" id="KW-0472">Membrane</keyword>
<evidence type="ECO:0000256" key="8">
    <source>
        <dbReference type="ARBA" id="ARBA00022989"/>
    </source>
</evidence>
<evidence type="ECO:0000313" key="15">
    <source>
        <dbReference type="Proteomes" id="UP001295444"/>
    </source>
</evidence>
<dbReference type="SUPFAM" id="SSF55785">
    <property type="entry name" value="PYP-like sensor domain (PAS domain)"/>
    <property type="match status" value="1"/>
</dbReference>
<dbReference type="EMBL" id="OW240917">
    <property type="protein sequence ID" value="CAH2301935.1"/>
    <property type="molecule type" value="Genomic_DNA"/>
</dbReference>
<dbReference type="InterPro" id="IPR000014">
    <property type="entry name" value="PAS"/>
</dbReference>
<keyword evidence="9" id="KW-0406">Ion transport</keyword>
<evidence type="ECO:0000256" key="6">
    <source>
        <dbReference type="ARBA" id="ARBA00022882"/>
    </source>
</evidence>
<keyword evidence="11" id="KW-0407">Ion channel</keyword>
<gene>
    <name evidence="14" type="ORF">PECUL_23A011039</name>
</gene>
<evidence type="ECO:0000256" key="11">
    <source>
        <dbReference type="ARBA" id="ARBA00023303"/>
    </source>
</evidence>
<dbReference type="PROSITE" id="PS50113">
    <property type="entry name" value="PAC"/>
    <property type="match status" value="1"/>
</dbReference>
<keyword evidence="8" id="KW-1133">Transmembrane helix</keyword>
<evidence type="ECO:0000256" key="1">
    <source>
        <dbReference type="ARBA" id="ARBA00004141"/>
    </source>
</evidence>
<dbReference type="PANTHER" id="PTHR10217">
    <property type="entry name" value="VOLTAGE AND LIGAND GATED POTASSIUM CHANNEL"/>
    <property type="match status" value="1"/>
</dbReference>
<sequence length="313" mass="35320">SNFLLANAQVHRGFPIVYCSDGFCDLTGFGRTEVMQKNCSCCFLYGAETGEAVLHSIERVLDEKQEYQAEVCFYKKNGDLFWCLLDIIPIKNEKGEVVLFLFSFKDITEQRMRTQLNEKQKSCRTGTSYFTGARRQRRTMLCQLTGQVTERSKRDIKLNSNLLNSSRPTLPEYKVASVQKPRFILLHYSIFKALWDWLILLATFYLAVTVPYNVCFTGHDDNVSAARSTIVSDIVVEMLFILATSRDRTGAANSTPLTEAESIAYKGHVTGKRRAKALGECGFRRSLPSYERDGGQLTEGTGSQPLTLTAYSI</sequence>
<name>A0AAD1SJT7_PELCU</name>
<feature type="non-terminal residue" evidence="14">
    <location>
        <position position="1"/>
    </location>
</feature>
<dbReference type="GO" id="GO:0005886">
    <property type="term" value="C:plasma membrane"/>
    <property type="evidence" value="ECO:0007669"/>
    <property type="project" value="TreeGrafter"/>
</dbReference>
<dbReference type="InterPro" id="IPR050818">
    <property type="entry name" value="KCNH_animal-type"/>
</dbReference>
<dbReference type="Pfam" id="PF13426">
    <property type="entry name" value="PAS_9"/>
    <property type="match status" value="1"/>
</dbReference>
<dbReference type="InterPro" id="IPR001610">
    <property type="entry name" value="PAC"/>
</dbReference>
<proteinExistence type="predicted"/>
<dbReference type="CDD" id="cd00130">
    <property type="entry name" value="PAS"/>
    <property type="match status" value="1"/>
</dbReference>
<dbReference type="GO" id="GO:0042391">
    <property type="term" value="P:regulation of membrane potential"/>
    <property type="evidence" value="ECO:0007669"/>
    <property type="project" value="TreeGrafter"/>
</dbReference>
<evidence type="ECO:0000256" key="4">
    <source>
        <dbReference type="ARBA" id="ARBA00022692"/>
    </source>
</evidence>
<evidence type="ECO:0000256" key="10">
    <source>
        <dbReference type="ARBA" id="ARBA00023136"/>
    </source>
</evidence>
<keyword evidence="15" id="KW-1185">Reference proteome</keyword>
<keyword evidence="7" id="KW-0630">Potassium</keyword>
<dbReference type="GO" id="GO:0005249">
    <property type="term" value="F:voltage-gated potassium channel activity"/>
    <property type="evidence" value="ECO:0007669"/>
    <property type="project" value="InterPro"/>
</dbReference>
<dbReference type="Gene3D" id="3.30.450.20">
    <property type="entry name" value="PAS domain"/>
    <property type="match status" value="1"/>
</dbReference>
<dbReference type="NCBIfam" id="TIGR00229">
    <property type="entry name" value="sensory_box"/>
    <property type="match status" value="1"/>
</dbReference>
<keyword evidence="5" id="KW-0631">Potassium channel</keyword>
<organism evidence="14 15">
    <name type="scientific">Pelobates cultripes</name>
    <name type="common">Western spadefoot toad</name>
    <dbReference type="NCBI Taxonomy" id="61616"/>
    <lineage>
        <taxon>Eukaryota</taxon>
        <taxon>Metazoa</taxon>
        <taxon>Chordata</taxon>
        <taxon>Craniata</taxon>
        <taxon>Vertebrata</taxon>
        <taxon>Euteleostomi</taxon>
        <taxon>Amphibia</taxon>
        <taxon>Batrachia</taxon>
        <taxon>Anura</taxon>
        <taxon>Pelobatoidea</taxon>
        <taxon>Pelobatidae</taxon>
        <taxon>Pelobates</taxon>
    </lineage>
</organism>
<dbReference type="InterPro" id="IPR000700">
    <property type="entry name" value="PAS-assoc_C"/>
</dbReference>
<evidence type="ECO:0000259" key="13">
    <source>
        <dbReference type="PROSITE" id="PS50113"/>
    </source>
</evidence>
<dbReference type="SMART" id="SM00086">
    <property type="entry name" value="PAC"/>
    <property type="match status" value="1"/>
</dbReference>
<evidence type="ECO:0000256" key="2">
    <source>
        <dbReference type="ARBA" id="ARBA00022448"/>
    </source>
</evidence>
<evidence type="ECO:0000256" key="3">
    <source>
        <dbReference type="ARBA" id="ARBA00022538"/>
    </source>
</evidence>
<evidence type="ECO:0000256" key="9">
    <source>
        <dbReference type="ARBA" id="ARBA00023065"/>
    </source>
</evidence>
<dbReference type="GO" id="GO:0034702">
    <property type="term" value="C:monoatomic ion channel complex"/>
    <property type="evidence" value="ECO:0007669"/>
    <property type="project" value="UniProtKB-KW"/>
</dbReference>